<evidence type="ECO:0000313" key="3">
    <source>
        <dbReference type="Proteomes" id="UP001295684"/>
    </source>
</evidence>
<dbReference type="EMBL" id="CAMPGE010006370">
    <property type="protein sequence ID" value="CAI2365213.1"/>
    <property type="molecule type" value="Genomic_DNA"/>
</dbReference>
<keyword evidence="3" id="KW-1185">Reference proteome</keyword>
<gene>
    <name evidence="2" type="ORF">ECRASSUSDP1_LOCUS6563</name>
</gene>
<comment type="caution">
    <text evidence="2">The sequence shown here is derived from an EMBL/GenBank/DDBJ whole genome shotgun (WGS) entry which is preliminary data.</text>
</comment>
<evidence type="ECO:0000256" key="1">
    <source>
        <dbReference type="SAM" id="MobiDB-lite"/>
    </source>
</evidence>
<reference evidence="2" key="1">
    <citation type="submission" date="2023-07" db="EMBL/GenBank/DDBJ databases">
        <authorList>
            <consortium name="AG Swart"/>
            <person name="Singh M."/>
            <person name="Singh A."/>
            <person name="Seah K."/>
            <person name="Emmerich C."/>
        </authorList>
    </citation>
    <scope>NUCLEOTIDE SEQUENCE</scope>
    <source>
        <strain evidence="2">DP1</strain>
    </source>
</reference>
<evidence type="ECO:0000313" key="2">
    <source>
        <dbReference type="EMBL" id="CAI2365213.1"/>
    </source>
</evidence>
<dbReference type="Proteomes" id="UP001295684">
    <property type="component" value="Unassembled WGS sequence"/>
</dbReference>
<accession>A0AAD1UH59</accession>
<protein>
    <submittedName>
        <fullName evidence="2">Uncharacterized protein</fullName>
    </submittedName>
</protein>
<dbReference type="AlphaFoldDB" id="A0AAD1UH59"/>
<name>A0AAD1UH59_EUPCR</name>
<feature type="region of interest" description="Disordered" evidence="1">
    <location>
        <begin position="16"/>
        <end position="37"/>
    </location>
</feature>
<proteinExistence type="predicted"/>
<organism evidence="2 3">
    <name type="scientific">Euplotes crassus</name>
    <dbReference type="NCBI Taxonomy" id="5936"/>
    <lineage>
        <taxon>Eukaryota</taxon>
        <taxon>Sar</taxon>
        <taxon>Alveolata</taxon>
        <taxon>Ciliophora</taxon>
        <taxon>Intramacronucleata</taxon>
        <taxon>Spirotrichea</taxon>
        <taxon>Hypotrichia</taxon>
        <taxon>Euplotida</taxon>
        <taxon>Euplotidae</taxon>
        <taxon>Moneuplotes</taxon>
    </lineage>
</organism>
<sequence length="333" mass="38239">MKQYCRITYKDLSITEKKEPGTGSDFKTRATQGNKNKSQVLLINPFHQSTEAQESETKAKPRLPEKSSKFFKAKSPINEDYLEDSSTFSFLDHSLTTNLHDTKNKISKERQDDCFMQARLSSQGESYNDLWFPTMGSGRTSTNNLNPTKEETKIQKFLLSTPVKNISGRKGVLQANRKPQNRIKPIAKIQHPNQSLSAVRKSINHIQSYEMSLSKSLLSLKQKGLNLYGQKDVQEDLKTSDRKCSSRKDGPKSKEIREKCRRNLAKISSISTSRDLKIFKFLRNESFLLKNQKKAKTAKSRTNGKYHRKVKVQKFQASCFRLNSTYDLRASHE</sequence>